<dbReference type="RefSeq" id="WP_191006185.1">
    <property type="nucleotide sequence ID" value="NZ_JACXAD010000019.1"/>
</dbReference>
<feature type="domain" description="TIR" evidence="1">
    <location>
        <begin position="112"/>
        <end position="251"/>
    </location>
</feature>
<accession>A0A927GKA6</accession>
<dbReference type="GO" id="GO:0007165">
    <property type="term" value="P:signal transduction"/>
    <property type="evidence" value="ECO:0007669"/>
    <property type="project" value="InterPro"/>
</dbReference>
<keyword evidence="3" id="KW-1185">Reference proteome</keyword>
<sequence length="259" mass="30337">MDDEQLIRSEAGRCAYRWGAYQDDYDGHNEFIEYVKQELEKFYSAAHKAVFLDEVTQRIQEVLNKHVEQCTRHREGKPCDREVMLAKVLFFLKQEVAALPMVIHPSEIANPERSSVFISYSHQDRAHLDYIRRHFRPLENRIDFWDDKKIKPGQEWEHEIKQAISKAKVALLLLSADFFNSDFILKKEIPPLLEAARKDGAIILFIVLKPCILDEYPDIMKYQGVNAPSRPFIKMDEADKEELCVNLVMQIRDTLTPRS</sequence>
<keyword evidence="2" id="KW-0675">Receptor</keyword>
<protein>
    <submittedName>
        <fullName evidence="2">Toll/interleukin-1 receptor domain-containing protein</fullName>
    </submittedName>
</protein>
<dbReference type="Pfam" id="PF13676">
    <property type="entry name" value="TIR_2"/>
    <property type="match status" value="1"/>
</dbReference>
<evidence type="ECO:0000259" key="1">
    <source>
        <dbReference type="PROSITE" id="PS50104"/>
    </source>
</evidence>
<evidence type="ECO:0000313" key="3">
    <source>
        <dbReference type="Proteomes" id="UP000612233"/>
    </source>
</evidence>
<dbReference type="Proteomes" id="UP000612233">
    <property type="component" value="Unassembled WGS sequence"/>
</dbReference>
<reference evidence="2" key="1">
    <citation type="submission" date="2020-09" db="EMBL/GenBank/DDBJ databases">
        <authorList>
            <person name="Kim M.K."/>
        </authorList>
    </citation>
    <scope>NUCLEOTIDE SEQUENCE</scope>
    <source>
        <strain evidence="2">BT664</strain>
    </source>
</reference>
<dbReference type="InterPro" id="IPR035897">
    <property type="entry name" value="Toll_tir_struct_dom_sf"/>
</dbReference>
<dbReference type="EMBL" id="JACXAD010000019">
    <property type="protein sequence ID" value="MBD2769373.1"/>
    <property type="molecule type" value="Genomic_DNA"/>
</dbReference>
<dbReference type="PROSITE" id="PS50104">
    <property type="entry name" value="TIR"/>
    <property type="match status" value="1"/>
</dbReference>
<comment type="caution">
    <text evidence="2">The sequence shown here is derived from an EMBL/GenBank/DDBJ whole genome shotgun (WGS) entry which is preliminary data.</text>
</comment>
<dbReference type="AlphaFoldDB" id="A0A927GKA6"/>
<dbReference type="SUPFAM" id="SSF52200">
    <property type="entry name" value="Toll/Interleukin receptor TIR domain"/>
    <property type="match status" value="1"/>
</dbReference>
<proteinExistence type="predicted"/>
<dbReference type="InterPro" id="IPR000157">
    <property type="entry name" value="TIR_dom"/>
</dbReference>
<evidence type="ECO:0000313" key="2">
    <source>
        <dbReference type="EMBL" id="MBD2769373.1"/>
    </source>
</evidence>
<gene>
    <name evidence="2" type="ORF">IC235_15905</name>
</gene>
<name>A0A927GKA6_9BACT</name>
<dbReference type="Gene3D" id="3.40.50.10140">
    <property type="entry name" value="Toll/interleukin-1 receptor homology (TIR) domain"/>
    <property type="match status" value="1"/>
</dbReference>
<dbReference type="SMART" id="SM00255">
    <property type="entry name" value="TIR"/>
    <property type="match status" value="1"/>
</dbReference>
<organism evidence="2 3">
    <name type="scientific">Hymenobacter montanus</name>
    <dbReference type="NCBI Taxonomy" id="2771359"/>
    <lineage>
        <taxon>Bacteria</taxon>
        <taxon>Pseudomonadati</taxon>
        <taxon>Bacteroidota</taxon>
        <taxon>Cytophagia</taxon>
        <taxon>Cytophagales</taxon>
        <taxon>Hymenobacteraceae</taxon>
        <taxon>Hymenobacter</taxon>
    </lineage>
</organism>